<feature type="transmembrane region" description="Helical" evidence="1">
    <location>
        <begin position="546"/>
        <end position="570"/>
    </location>
</feature>
<keyword evidence="3" id="KW-0560">Oxidoreductase</keyword>
<feature type="transmembrane region" description="Helical" evidence="1">
    <location>
        <begin position="403"/>
        <end position="427"/>
    </location>
</feature>
<dbReference type="OrthoDB" id="9767153at2"/>
<dbReference type="PANTHER" id="PTHR10422">
    <property type="entry name" value="CYTOCHROME C OXIDASE SUBUNIT 1"/>
    <property type="match status" value="1"/>
</dbReference>
<keyword evidence="1" id="KW-1133">Transmembrane helix</keyword>
<feature type="transmembrane region" description="Helical" evidence="1">
    <location>
        <begin position="617"/>
        <end position="640"/>
    </location>
</feature>
<feature type="transmembrane region" description="Helical" evidence="1">
    <location>
        <begin position="509"/>
        <end position="534"/>
    </location>
</feature>
<keyword evidence="1" id="KW-0812">Transmembrane</keyword>
<dbReference type="Pfam" id="PF22085">
    <property type="entry name" value="NorB_cytochrome_c-like"/>
    <property type="match status" value="1"/>
</dbReference>
<proteinExistence type="predicted"/>
<feature type="transmembrane region" description="Helical" evidence="1">
    <location>
        <begin position="356"/>
        <end position="378"/>
    </location>
</feature>
<keyword evidence="4" id="KW-1185">Reference proteome</keyword>
<dbReference type="GO" id="GO:0016020">
    <property type="term" value="C:membrane"/>
    <property type="evidence" value="ECO:0007669"/>
    <property type="project" value="InterPro"/>
</dbReference>
<feature type="transmembrane region" description="Helical" evidence="1">
    <location>
        <begin position="476"/>
        <end position="497"/>
    </location>
</feature>
<dbReference type="GO" id="GO:0020037">
    <property type="term" value="F:heme binding"/>
    <property type="evidence" value="ECO:0007669"/>
    <property type="project" value="InterPro"/>
</dbReference>
<dbReference type="PANTHER" id="PTHR10422:SF38">
    <property type="entry name" value="CYTOCHROME B SUBUNIT OF NITRIC OXIDE REDUCTASE"/>
    <property type="match status" value="1"/>
</dbReference>
<feature type="transmembrane region" description="Helical" evidence="1">
    <location>
        <begin position="221"/>
        <end position="243"/>
    </location>
</feature>
<feature type="transmembrane region" description="Helical" evidence="1">
    <location>
        <begin position="695"/>
        <end position="718"/>
    </location>
</feature>
<dbReference type="InterPro" id="IPR000883">
    <property type="entry name" value="Cyt_C_Oxase_1"/>
</dbReference>
<feature type="transmembrane region" description="Helical" evidence="1">
    <location>
        <begin position="660"/>
        <end position="683"/>
    </location>
</feature>
<feature type="transmembrane region" description="Helical" evidence="1">
    <location>
        <begin position="754"/>
        <end position="770"/>
    </location>
</feature>
<dbReference type="GO" id="GO:0016966">
    <property type="term" value="F:nitric oxide reductase activity"/>
    <property type="evidence" value="ECO:0007669"/>
    <property type="project" value="UniProtKB-EC"/>
</dbReference>
<dbReference type="RefSeq" id="WP_145391159.1">
    <property type="nucleotide sequence ID" value="NZ_CP037423.1"/>
</dbReference>
<dbReference type="EC" id="1.7.2.5" evidence="3"/>
<feature type="transmembrane region" description="Helical" evidence="1">
    <location>
        <begin position="576"/>
        <end position="597"/>
    </location>
</feature>
<dbReference type="GO" id="GO:0004129">
    <property type="term" value="F:cytochrome-c oxidase activity"/>
    <property type="evidence" value="ECO:0007669"/>
    <property type="project" value="InterPro"/>
</dbReference>
<keyword evidence="1" id="KW-0472">Membrane</keyword>
<dbReference type="EMBL" id="CP037423">
    <property type="protein sequence ID" value="QDV47064.1"/>
    <property type="molecule type" value="Genomic_DNA"/>
</dbReference>
<dbReference type="GO" id="GO:0009060">
    <property type="term" value="P:aerobic respiration"/>
    <property type="evidence" value="ECO:0007669"/>
    <property type="project" value="InterPro"/>
</dbReference>
<sequence length="783" mass="86668">MKKLWLAFAAVMIVSFLILGWIGTRIFQEMPPIPDRFVTTDGVTLVDSGEIGEGQNVWQSMGGMQVGSVWGHGSYVAPDWTADWLHREAVFILDKWGTEEFGNPFAELNAEQQGQLTGRLAEQLHENNYDASTGIATVSPIRAEAFASNVEHYKTVFIDGNADYAIPAGAISSEERLRKLSAFYFWTSWAAVTTRPGDIASYTNNWPHEPLVGNRPTGDNIVWTGVSVIVLLAGISAMAWWYASRREEEEEGHAHTSDPLSLWEATPSQKATIKYFWVVAALILVQMTLGIVAAHYGVEGDGFYGFPLAEYLPYTVARTWHVQIGLFWIATAWLAAGLFIGPLVSHHEPKFQRLGVNVLFAALLLVVVGSLAGEWLSVMNRMTDGQSFYFGHQGYEYVELGRFWQILLMVGLLLWLALMICVLLPALRKNGVGNLPVANPDVATAGSEFSTSHSLAAFNADGGDRHALEANNQRHLVILLAVATAAIALFYGAGLTWGQHSHLTMVEYWRWWVVHLWVEGFFEVFATTVIAFVFMRLNLVKPGIAAAAALLAATIFLSGGIIGTLHHLYFSGTPTVALAWGSVFSALEVVPLTLIGFDAMEDLRRSKATPWVQRYKWPIYFFVAVAFWNMVGAGLFGFMINPPIALYYMQGLNTTPLHGHAALFGVYGMLGMGLMLMCLRVLIPARQWKDGLLRIGFWGMNIGLFAMCVLSLLPVGLLQTKASVETGYWYARSSEFMQTDLMQTLRWMRVPGDTIFFFGALALVLFVAGLKTGHSFKKTDEAI</sequence>
<gene>
    <name evidence="3" type="primary">norB</name>
    <name evidence="3" type="ORF">Enr13x_69730</name>
</gene>
<name>A0A518I1Z6_9BACT</name>
<dbReference type="AlphaFoldDB" id="A0A518I1Z6"/>
<dbReference type="InterPro" id="IPR054309">
    <property type="entry name" value="NorB_cytochrome_c-like"/>
</dbReference>
<dbReference type="Gene3D" id="1.20.210.10">
    <property type="entry name" value="Cytochrome c oxidase-like, subunit I domain"/>
    <property type="match status" value="1"/>
</dbReference>
<feature type="transmembrane region" description="Helical" evidence="1">
    <location>
        <begin position="275"/>
        <end position="298"/>
    </location>
</feature>
<accession>A0A518I1Z6</accession>
<protein>
    <submittedName>
        <fullName evidence="3">Nitric oxide reductase subunit B</fullName>
        <ecNumber evidence="3">1.7.2.5</ecNumber>
    </submittedName>
</protein>
<dbReference type="SUPFAM" id="SSF81442">
    <property type="entry name" value="Cytochrome c oxidase subunit I-like"/>
    <property type="match status" value="1"/>
</dbReference>
<evidence type="ECO:0000259" key="2">
    <source>
        <dbReference type="Pfam" id="PF22085"/>
    </source>
</evidence>
<organism evidence="3 4">
    <name type="scientific">Stieleria neptunia</name>
    <dbReference type="NCBI Taxonomy" id="2527979"/>
    <lineage>
        <taxon>Bacteria</taxon>
        <taxon>Pseudomonadati</taxon>
        <taxon>Planctomycetota</taxon>
        <taxon>Planctomycetia</taxon>
        <taxon>Pirellulales</taxon>
        <taxon>Pirellulaceae</taxon>
        <taxon>Stieleria</taxon>
    </lineage>
</organism>
<evidence type="ECO:0000313" key="3">
    <source>
        <dbReference type="EMBL" id="QDV47064.1"/>
    </source>
</evidence>
<evidence type="ECO:0000256" key="1">
    <source>
        <dbReference type="SAM" id="Phobius"/>
    </source>
</evidence>
<evidence type="ECO:0000313" key="4">
    <source>
        <dbReference type="Proteomes" id="UP000319004"/>
    </source>
</evidence>
<reference evidence="3 4" key="1">
    <citation type="submission" date="2019-03" db="EMBL/GenBank/DDBJ databases">
        <title>Deep-cultivation of Planctomycetes and their phenomic and genomic characterization uncovers novel biology.</title>
        <authorList>
            <person name="Wiegand S."/>
            <person name="Jogler M."/>
            <person name="Boedeker C."/>
            <person name="Pinto D."/>
            <person name="Vollmers J."/>
            <person name="Rivas-Marin E."/>
            <person name="Kohn T."/>
            <person name="Peeters S.H."/>
            <person name="Heuer A."/>
            <person name="Rast P."/>
            <person name="Oberbeckmann S."/>
            <person name="Bunk B."/>
            <person name="Jeske O."/>
            <person name="Meyerdierks A."/>
            <person name="Storesund J.E."/>
            <person name="Kallscheuer N."/>
            <person name="Luecker S."/>
            <person name="Lage O.M."/>
            <person name="Pohl T."/>
            <person name="Merkel B.J."/>
            <person name="Hornburger P."/>
            <person name="Mueller R.-W."/>
            <person name="Bruemmer F."/>
            <person name="Labrenz M."/>
            <person name="Spormann A.M."/>
            <person name="Op den Camp H."/>
            <person name="Overmann J."/>
            <person name="Amann R."/>
            <person name="Jetten M.S.M."/>
            <person name="Mascher T."/>
            <person name="Medema M.H."/>
            <person name="Devos D.P."/>
            <person name="Kaster A.-K."/>
            <person name="Ovreas L."/>
            <person name="Rohde M."/>
            <person name="Galperin M.Y."/>
            <person name="Jogler C."/>
        </authorList>
    </citation>
    <scope>NUCLEOTIDE SEQUENCE [LARGE SCALE GENOMIC DNA]</scope>
    <source>
        <strain evidence="3 4">Enr13</strain>
    </source>
</reference>
<feature type="transmembrane region" description="Helical" evidence="1">
    <location>
        <begin position="320"/>
        <end position="344"/>
    </location>
</feature>
<dbReference type="Pfam" id="PF00115">
    <property type="entry name" value="COX1"/>
    <property type="match status" value="1"/>
</dbReference>
<dbReference type="Proteomes" id="UP000319004">
    <property type="component" value="Chromosome"/>
</dbReference>
<dbReference type="InterPro" id="IPR036927">
    <property type="entry name" value="Cyt_c_oxase-like_su1_sf"/>
</dbReference>
<feature type="domain" description="Nitric oxide reductase subunit B cytochrome c-like" evidence="2">
    <location>
        <begin position="34"/>
        <end position="208"/>
    </location>
</feature>
<dbReference type="KEGG" id="snep:Enr13x_69730"/>